<accession>A0A0X8JJW9</accession>
<protein>
    <submittedName>
        <fullName evidence="1">Uncharacterized protein</fullName>
    </submittedName>
</protein>
<gene>
    <name evidence="1" type="ORF">AXF13_07950</name>
</gene>
<dbReference type="Proteomes" id="UP000069241">
    <property type="component" value="Chromosome"/>
</dbReference>
<evidence type="ECO:0000313" key="1">
    <source>
        <dbReference type="EMBL" id="AMD90056.1"/>
    </source>
</evidence>
<keyword evidence="2" id="KW-1185">Reference proteome</keyword>
<evidence type="ECO:0000313" key="2">
    <source>
        <dbReference type="Proteomes" id="UP000069241"/>
    </source>
</evidence>
<organism evidence="1 2">
    <name type="scientific">Desulfovibrio fairfieldensis</name>
    <dbReference type="NCBI Taxonomy" id="44742"/>
    <lineage>
        <taxon>Bacteria</taxon>
        <taxon>Pseudomonadati</taxon>
        <taxon>Thermodesulfobacteriota</taxon>
        <taxon>Desulfovibrionia</taxon>
        <taxon>Desulfovibrionales</taxon>
        <taxon>Desulfovibrionaceae</taxon>
        <taxon>Desulfovibrio</taxon>
    </lineage>
</organism>
<sequence>MRKDNIHLGQFAGEVSPLKNFFRKPVASLLPIRTIYGLPSPREKNRSPVRQFHGGSAGMINHMRRQFDGLKAPPGSCGAKRRMILMIAVQKVQLGRRKYRGREYVMR</sequence>
<dbReference type="AlphaFoldDB" id="A0A0X8JJW9"/>
<dbReference type="KEGG" id="dfi:AXF13_07950"/>
<proteinExistence type="predicted"/>
<reference evidence="2" key="1">
    <citation type="submission" date="2016-02" db="EMBL/GenBank/DDBJ databases">
        <authorList>
            <person name="Holder M.E."/>
            <person name="Ajami N.J."/>
            <person name="Petrosino J.F."/>
        </authorList>
    </citation>
    <scope>NUCLEOTIDE SEQUENCE [LARGE SCALE GENOMIC DNA]</scope>
    <source>
        <strain evidence="2">CCUG 45958</strain>
    </source>
</reference>
<dbReference type="EMBL" id="CP014229">
    <property type="protein sequence ID" value="AMD90056.1"/>
    <property type="molecule type" value="Genomic_DNA"/>
</dbReference>
<name>A0A0X8JJW9_9BACT</name>